<gene>
    <name evidence="2" type="ORF">XM47_12715</name>
</gene>
<dbReference type="SUPFAM" id="SSF81301">
    <property type="entry name" value="Nucleotidyltransferase"/>
    <property type="match status" value="1"/>
</dbReference>
<dbReference type="InterPro" id="IPR052930">
    <property type="entry name" value="TA_antitoxin_MntA"/>
</dbReference>
<dbReference type="RefSeq" id="WP_048693147.1">
    <property type="nucleotide sequence ID" value="NZ_KQ130494.1"/>
</dbReference>
<sequence length="126" mass="14762">MTQQTIQKIIQLASNNQEIEIVWLYGSRARNTARQHSDYDIAIAYKTFYSEKIKSTERIQEQQLNWQDELGYDIKLSLIDINQVPIYLAFSVIAEGKVIHSANEYRLIKEEQRIMNQYEFANKSAG</sequence>
<evidence type="ECO:0000313" key="2">
    <source>
        <dbReference type="EMBL" id="KMT64716.1"/>
    </source>
</evidence>
<dbReference type="Gene3D" id="3.30.460.10">
    <property type="entry name" value="Beta Polymerase, domain 2"/>
    <property type="match status" value="1"/>
</dbReference>
<dbReference type="Proteomes" id="UP000037600">
    <property type="component" value="Unassembled WGS sequence"/>
</dbReference>
<dbReference type="AlphaFoldDB" id="A0A0J8JJU2"/>
<dbReference type="InterPro" id="IPR041633">
    <property type="entry name" value="Polbeta"/>
</dbReference>
<dbReference type="Pfam" id="PF18765">
    <property type="entry name" value="Polbeta"/>
    <property type="match status" value="1"/>
</dbReference>
<protein>
    <recommendedName>
        <fullName evidence="1">Polymerase beta nucleotidyltransferase domain-containing protein</fullName>
    </recommendedName>
</protein>
<name>A0A0J8JJU2_9ALTE</name>
<comment type="caution">
    <text evidence="2">The sequence shown here is derived from an EMBL/GenBank/DDBJ whole genome shotgun (WGS) entry which is preliminary data.</text>
</comment>
<dbReference type="OrthoDB" id="5899752at2"/>
<dbReference type="EMBL" id="LAZL01000021">
    <property type="protein sequence ID" value="KMT64716.1"/>
    <property type="molecule type" value="Genomic_DNA"/>
</dbReference>
<dbReference type="STRING" id="1513271.XM47_12715"/>
<dbReference type="NCBIfam" id="NF047752">
    <property type="entry name" value="MntA_antitoxin"/>
    <property type="match status" value="1"/>
</dbReference>
<dbReference type="PANTHER" id="PTHR43852:SF3">
    <property type="entry name" value="NUCLEOTIDYLTRANSFERASE"/>
    <property type="match status" value="1"/>
</dbReference>
<evidence type="ECO:0000259" key="1">
    <source>
        <dbReference type="Pfam" id="PF18765"/>
    </source>
</evidence>
<feature type="domain" description="Polymerase beta nucleotidyltransferase" evidence="1">
    <location>
        <begin position="7"/>
        <end position="104"/>
    </location>
</feature>
<organism evidence="2 3">
    <name type="scientific">Catenovulum maritimum</name>
    <dbReference type="NCBI Taxonomy" id="1513271"/>
    <lineage>
        <taxon>Bacteria</taxon>
        <taxon>Pseudomonadati</taxon>
        <taxon>Pseudomonadota</taxon>
        <taxon>Gammaproteobacteria</taxon>
        <taxon>Alteromonadales</taxon>
        <taxon>Alteromonadaceae</taxon>
        <taxon>Catenovulum</taxon>
    </lineage>
</organism>
<reference evidence="2 3" key="1">
    <citation type="submission" date="2015-04" db="EMBL/GenBank/DDBJ databases">
        <title>Draft Genome Sequence of the Novel Agar-Digesting Marine Bacterium Q1.</title>
        <authorList>
            <person name="Li Y."/>
            <person name="Li D."/>
            <person name="Chen G."/>
            <person name="Du Z."/>
        </authorList>
    </citation>
    <scope>NUCLEOTIDE SEQUENCE [LARGE SCALE GENOMIC DNA]</scope>
    <source>
        <strain evidence="2 3">Q1</strain>
    </source>
</reference>
<accession>A0A0J8JJU2</accession>
<keyword evidence="3" id="KW-1185">Reference proteome</keyword>
<dbReference type="InterPro" id="IPR043519">
    <property type="entry name" value="NT_sf"/>
</dbReference>
<dbReference type="CDD" id="cd05403">
    <property type="entry name" value="NT_KNTase_like"/>
    <property type="match status" value="1"/>
</dbReference>
<proteinExistence type="predicted"/>
<dbReference type="PANTHER" id="PTHR43852">
    <property type="entry name" value="NUCLEOTIDYLTRANSFERASE"/>
    <property type="match status" value="1"/>
</dbReference>
<evidence type="ECO:0000313" key="3">
    <source>
        <dbReference type="Proteomes" id="UP000037600"/>
    </source>
</evidence>